<dbReference type="InterPro" id="IPR016024">
    <property type="entry name" value="ARM-type_fold"/>
</dbReference>
<dbReference type="PANTHER" id="PTHR23120">
    <property type="entry name" value="MAESTRO-RELATED HEAT DOMAIN-CONTAINING"/>
    <property type="match status" value="1"/>
</dbReference>
<feature type="domain" description="Maestro/Maestro-like HEAT-repeats" evidence="4">
    <location>
        <begin position="802"/>
        <end position="1062"/>
    </location>
</feature>
<name>A0ABM3XSV4_ERIEU</name>
<dbReference type="SUPFAM" id="SSF48371">
    <property type="entry name" value="ARM repeat"/>
    <property type="match status" value="1"/>
</dbReference>
<evidence type="ECO:0000256" key="1">
    <source>
        <dbReference type="ARBA" id="ARBA00022737"/>
    </source>
</evidence>
<dbReference type="RefSeq" id="XP_060051895.1">
    <property type="nucleotide sequence ID" value="XM_060195912.1"/>
</dbReference>
<accession>A0ABM3XSV4</accession>
<dbReference type="Pfam" id="PF21047">
    <property type="entry name" value="HEAT_Maestro"/>
    <property type="match status" value="1"/>
</dbReference>
<evidence type="ECO:0000259" key="4">
    <source>
        <dbReference type="Pfam" id="PF23227"/>
    </source>
</evidence>
<dbReference type="InterPro" id="IPR045206">
    <property type="entry name" value="Maestro_heat-like_prot"/>
</dbReference>
<dbReference type="Pfam" id="PF23210">
    <property type="entry name" value="HEAT_Maestro_2"/>
    <property type="match status" value="1"/>
</dbReference>
<protein>
    <submittedName>
        <fullName evidence="6">Maestro heat-like repeat family member 5</fullName>
    </submittedName>
</protein>
<dbReference type="Proteomes" id="UP001652624">
    <property type="component" value="Chromosome 8"/>
</dbReference>
<dbReference type="PANTHER" id="PTHR23120:SF3">
    <property type="entry name" value="MAESTRO HEAT-LIKE REPEAT FAMILY MEMBER 4"/>
    <property type="match status" value="1"/>
</dbReference>
<dbReference type="InterPro" id="IPR055406">
    <property type="entry name" value="HEAT_Maestro"/>
</dbReference>
<feature type="domain" description="Maestro-like HEAT-repeats" evidence="2">
    <location>
        <begin position="388"/>
        <end position="609"/>
    </location>
</feature>
<sequence>MVAAISNGVPSAYRSQMQKNLDKDTLDRVVIVEPSCDGPPWEPVMVRRIQAMSVEERTSVMKTVRSYIEVPRQVIMKEQVSDTSFQGLLTPLNLDPMEPLEKMLFFYIYGLLLRECAVIEVVSSHLVGLLQLSHQMSSQREGIALTIGIASISHLEKVWTVMEHVGHTCFLRWSFAPIEGQDPDIHWKWFGSTSLLCYGQIAIHTKEHILPWVDNIASRMVYYFSCSYCDDILKSSFLSATIMLLRALKREHSTWNYKFTQIPELVQCLLYIIEKEPNYLVSLFRQKIILAIVGLSNLRPQFKPLVKSKILETCLRSMYTLPPTEKLKSCLPPMESEPDISDVTVLYQKSMHALNLLLQNFISENESLDEICFLLQHTEPWLMSDSSHERKRVVQSIFLLLRHVVENLKLTKEAMPSELGHQIGLLMLLWWDQDKVIRSHSRQCVYLLLLLLTQQKDSVAEFMHLNKLKNYEAKTSREPEVKFDPVVKALNKNLTMAQHTQMLLTLLQGLCSHNHLRCELASQLLLTIFENNFIKSEQVAETIHGLFQELPCIMFKNIQKTMIKAVTVLGTQHTQETVAVMLSLGHPSERQLIPLWKALANNQQLARKVVILLYMKLKLRPSRDLITINTRAELFSLLALGTIYELLYIREYKATVRWAFAGILLGLLSQLHYLFELDMVEDLSDYQEDILETRFLSPCRTCLEALKGLFWTTNYWEVFAYLKLMQGWELFERMETYTEGVTLLARAMAHYDCEVKAVLGQAFISLKSPEERDNIIGILLITEFLHSQEITQYASRRTMGNFLNLGLTKSNQLVRALSLKGLSSVQMCPKKVALLRAQLTGMLESFLRPEPYDILGLMLLLGDILRSLGSQGIGPASLKMAQHLLHLFEDDRSDVRGGAIFLYGDVIHSGGKKFHQMLQCHAFQALVPLLFHMADSCPKVVMKTKFTFFRCAILLKWEFRKELFSRLAWGQGLGAENDIFIYTVESNFGNYHKFLMQAVRYLESHDPNLKFIAMKFIGGLLQDYFTDLCFYLKKNDMKFLGKYFESLKEDKDSRSRRFYWNFLEDFTELTHYVIMNS</sequence>
<feature type="domain" description="MROH2B-like HEAT-repeats" evidence="3">
    <location>
        <begin position="99"/>
        <end position="362"/>
    </location>
</feature>
<evidence type="ECO:0000259" key="2">
    <source>
        <dbReference type="Pfam" id="PF21047"/>
    </source>
</evidence>
<dbReference type="Pfam" id="PF23227">
    <property type="entry name" value="HEAT_MROH2B_C"/>
    <property type="match status" value="1"/>
</dbReference>
<reference evidence="6" key="1">
    <citation type="submission" date="2025-08" db="UniProtKB">
        <authorList>
            <consortium name="RefSeq"/>
        </authorList>
    </citation>
    <scope>IDENTIFICATION</scope>
</reference>
<keyword evidence="1" id="KW-0677">Repeat</keyword>
<dbReference type="InterPro" id="IPR055408">
    <property type="entry name" value="HEAT_MROH2B-like"/>
</dbReference>
<gene>
    <name evidence="6" type="primary">LOC103124604</name>
</gene>
<proteinExistence type="predicted"/>
<evidence type="ECO:0000259" key="3">
    <source>
        <dbReference type="Pfam" id="PF23210"/>
    </source>
</evidence>
<dbReference type="InterPro" id="IPR048465">
    <property type="entry name" value="Maestro-like_HEAT"/>
</dbReference>
<organism evidence="5 6">
    <name type="scientific">Erinaceus europaeus</name>
    <name type="common">Western European hedgehog</name>
    <dbReference type="NCBI Taxonomy" id="9365"/>
    <lineage>
        <taxon>Eukaryota</taxon>
        <taxon>Metazoa</taxon>
        <taxon>Chordata</taxon>
        <taxon>Craniata</taxon>
        <taxon>Vertebrata</taxon>
        <taxon>Euteleostomi</taxon>
        <taxon>Mammalia</taxon>
        <taxon>Eutheria</taxon>
        <taxon>Laurasiatheria</taxon>
        <taxon>Eulipotyphla</taxon>
        <taxon>Erinaceidae</taxon>
        <taxon>Erinaceinae</taxon>
        <taxon>Erinaceus</taxon>
    </lineage>
</organism>
<dbReference type="GeneID" id="103124604"/>
<keyword evidence="5" id="KW-1185">Reference proteome</keyword>
<evidence type="ECO:0000313" key="5">
    <source>
        <dbReference type="Proteomes" id="UP001652624"/>
    </source>
</evidence>
<evidence type="ECO:0000313" key="6">
    <source>
        <dbReference type="RefSeq" id="XP_060051895.1"/>
    </source>
</evidence>